<accession>A0ABW4D3N3</accession>
<dbReference type="Pfam" id="PF13274">
    <property type="entry name" value="SocA_Panacea"/>
    <property type="match status" value="1"/>
</dbReference>
<keyword evidence="3" id="KW-1185">Reference proteome</keyword>
<sequence>MFKIVNWFRVTSNAEMRTIQADELTQMKVMKLLYYVQGTYLAAYGEKAFAKDILAWQFGPVVREVYEKYQGRRGIVGNLTDDTTAVDDYQSISEYSQLGIVLAAVWTALGDQSATELMRRTHEERPWLETPQNTVISPELMKDFFIAEVVAQ</sequence>
<protein>
    <submittedName>
        <fullName evidence="2">Panacea domain-containing protein</fullName>
    </submittedName>
</protein>
<gene>
    <name evidence="2" type="ORF">ACFQ44_10760</name>
</gene>
<evidence type="ECO:0000259" key="1">
    <source>
        <dbReference type="Pfam" id="PF13274"/>
    </source>
</evidence>
<comment type="caution">
    <text evidence="2">The sequence shown here is derived from an EMBL/GenBank/DDBJ whole genome shotgun (WGS) entry which is preliminary data.</text>
</comment>
<evidence type="ECO:0000313" key="3">
    <source>
        <dbReference type="Proteomes" id="UP001597189"/>
    </source>
</evidence>
<dbReference type="Proteomes" id="UP001597189">
    <property type="component" value="Unassembled WGS sequence"/>
</dbReference>
<name>A0ABW4D3N3_9LACO</name>
<evidence type="ECO:0000313" key="2">
    <source>
        <dbReference type="EMBL" id="MFD1456146.1"/>
    </source>
</evidence>
<dbReference type="EMBL" id="JBHTOD010000008">
    <property type="protein sequence ID" value="MFD1456146.1"/>
    <property type="molecule type" value="Genomic_DNA"/>
</dbReference>
<reference evidence="3" key="1">
    <citation type="journal article" date="2019" name="Int. J. Syst. Evol. Microbiol.">
        <title>The Global Catalogue of Microorganisms (GCM) 10K type strain sequencing project: providing services to taxonomists for standard genome sequencing and annotation.</title>
        <authorList>
            <consortium name="The Broad Institute Genomics Platform"/>
            <consortium name="The Broad Institute Genome Sequencing Center for Infectious Disease"/>
            <person name="Wu L."/>
            <person name="Ma J."/>
        </authorList>
    </citation>
    <scope>NUCLEOTIDE SEQUENCE [LARGE SCALE GENOMIC DNA]</scope>
    <source>
        <strain evidence="3">CCM 8979</strain>
    </source>
</reference>
<feature type="domain" description="Antitoxin SocA-like Panacea" evidence="1">
    <location>
        <begin position="29"/>
        <end position="127"/>
    </location>
</feature>
<proteinExistence type="predicted"/>
<dbReference type="InterPro" id="IPR025272">
    <property type="entry name" value="SocA_Panacea"/>
</dbReference>
<organism evidence="2 3">
    <name type="scientific">Levilactobacillus lanxiensis</name>
    <dbReference type="NCBI Taxonomy" id="2799568"/>
    <lineage>
        <taxon>Bacteria</taxon>
        <taxon>Bacillati</taxon>
        <taxon>Bacillota</taxon>
        <taxon>Bacilli</taxon>
        <taxon>Lactobacillales</taxon>
        <taxon>Lactobacillaceae</taxon>
        <taxon>Levilactobacillus</taxon>
    </lineage>
</organism>